<accession>A0A7R6PH96</accession>
<dbReference type="Pfam" id="PF11185">
    <property type="entry name" value="DUF2971"/>
    <property type="match status" value="1"/>
</dbReference>
<proteinExistence type="predicted"/>
<keyword evidence="2" id="KW-1185">Reference proteome</keyword>
<dbReference type="RefSeq" id="WP_201328929.1">
    <property type="nucleotide sequence ID" value="NZ_AP017470.1"/>
</dbReference>
<dbReference type="KEGG" id="thyd:TTHT_1035"/>
<sequence length="327" mass="37666">MLNKLKAVRDKILKMHEVREGNFYYYTSFKGFVSMCQGAYSKKQEAESVNPSLSSRPFYPDFFCFDADTFNDPREGKVLLELSEHSGNDSLRGLLSKVYKDDEIDKKPFSPPQVVFVGCLVSDRVGDLTIWGKKSLKKNIDYDYIDDQLPMWRDYADKGKGVCLGVKIKSSDGIPVYRVSYDERDQLMAIDAICSVLRDINPANIAKFGLEIREVIDPIRFLYKSKEHSYENEARVIIPCSLKKGRCKYSIELFKKDPSDPTSYRLYIALKDFFFKNGGTITVGPAFDESDYIFNKMVIVKQVHYWLEKLNLSGKVEVSTSRYSIRF</sequence>
<gene>
    <name evidence="1" type="ORF">TTHT_1035</name>
</gene>
<protein>
    <submittedName>
        <fullName evidence="1">Uncharacterized protein</fullName>
    </submittedName>
</protein>
<dbReference type="Proteomes" id="UP000595564">
    <property type="component" value="Chromosome"/>
</dbReference>
<name>A0A7R6PH96_9BACT</name>
<reference evidence="1 2" key="1">
    <citation type="journal article" date="2012" name="Extremophiles">
        <title>Thermotomaculum hydrothermale gen. nov., sp. nov., a novel heterotrophic thermophile within the phylum Acidobacteria from a deep-sea hydrothermal vent chimney in the Southern Okinawa Trough.</title>
        <authorList>
            <person name="Izumi H."/>
            <person name="Nunoura T."/>
            <person name="Miyazaki M."/>
            <person name="Mino S."/>
            <person name="Toki T."/>
            <person name="Takai K."/>
            <person name="Sako Y."/>
            <person name="Sawabe T."/>
            <person name="Nakagawa S."/>
        </authorList>
    </citation>
    <scope>NUCLEOTIDE SEQUENCE [LARGE SCALE GENOMIC DNA]</scope>
    <source>
        <strain evidence="1 2">AC55</strain>
    </source>
</reference>
<dbReference type="EMBL" id="AP017470">
    <property type="protein sequence ID" value="BBB32574.1"/>
    <property type="molecule type" value="Genomic_DNA"/>
</dbReference>
<evidence type="ECO:0000313" key="2">
    <source>
        <dbReference type="Proteomes" id="UP000595564"/>
    </source>
</evidence>
<evidence type="ECO:0000313" key="1">
    <source>
        <dbReference type="EMBL" id="BBB32574.1"/>
    </source>
</evidence>
<dbReference type="AlphaFoldDB" id="A0A7R6PH96"/>
<dbReference type="InterPro" id="IPR021352">
    <property type="entry name" value="DUF2971"/>
</dbReference>
<organism evidence="1 2">
    <name type="scientific">Thermotomaculum hydrothermale</name>
    <dbReference type="NCBI Taxonomy" id="981385"/>
    <lineage>
        <taxon>Bacteria</taxon>
        <taxon>Pseudomonadati</taxon>
        <taxon>Acidobacteriota</taxon>
        <taxon>Holophagae</taxon>
        <taxon>Thermotomaculales</taxon>
        <taxon>Thermotomaculaceae</taxon>
        <taxon>Thermotomaculum</taxon>
    </lineage>
</organism>